<sequence length="368" mass="39859">MDECADKLWGLKCVASTDKIEARAPTASSSLPPALQREKTRQTDSTYFKSAHWTADGTTIVSNSADNCLRTFVLPPDLLDGKAGAHFLTPYHATLSREPIYSVALYPFFSLQDTSTTILLSSIREHPIRLTSALYPGLISSYSLISPTTEAVITPHSILYPETLGGTKFLTGSDSLICVFDVSRPGKDGPISRLPTIPSKRRKMVGGGIGMKGIISTLADNPSGDGIVAAGTFTRQVGLYAGNGSGDTIAIFGVGATEAEHHIGGKGITQLLWSPCGRYLYVAERKSDGMLVYDIRVTGRLVGWLKGRKAMTNQRLYADMVPGHGSEMHEIWAGGTDGCVRMWKHAAQFEGETRPTWERKIHDGSIPR</sequence>
<dbReference type="EMBL" id="JALBCA010000061">
    <property type="protein sequence ID" value="KAI2385272.1"/>
    <property type="molecule type" value="Genomic_DNA"/>
</dbReference>
<organism evidence="1">
    <name type="scientific">Ophidiomyces ophidiicola</name>
    <dbReference type="NCBI Taxonomy" id="1387563"/>
    <lineage>
        <taxon>Eukaryota</taxon>
        <taxon>Fungi</taxon>
        <taxon>Dikarya</taxon>
        <taxon>Ascomycota</taxon>
        <taxon>Pezizomycotina</taxon>
        <taxon>Eurotiomycetes</taxon>
        <taxon>Eurotiomycetidae</taxon>
        <taxon>Onygenales</taxon>
        <taxon>Onygenaceae</taxon>
        <taxon>Ophidiomyces</taxon>
    </lineage>
</organism>
<protein>
    <submittedName>
        <fullName evidence="1">Uncharacterized protein</fullName>
    </submittedName>
</protein>
<accession>A0ACB8UU79</accession>
<reference evidence="1" key="1">
    <citation type="journal article" date="2022" name="bioRxiv">
        <title>Population genetic analysis of Ophidiomyces ophidiicola, the causative agent of snake fungal disease, indicates recent introductions to the USA.</title>
        <authorList>
            <person name="Ladner J.T."/>
            <person name="Palmer J.M."/>
            <person name="Ettinger C.L."/>
            <person name="Stajich J.E."/>
            <person name="Farrell T.M."/>
            <person name="Glorioso B.M."/>
            <person name="Lawson B."/>
            <person name="Price S.J."/>
            <person name="Stengle A.G."/>
            <person name="Grear D.A."/>
            <person name="Lorch J.M."/>
        </authorList>
    </citation>
    <scope>NUCLEOTIDE SEQUENCE</scope>
    <source>
        <strain evidence="1">NWHC 24266-5</strain>
    </source>
</reference>
<name>A0ACB8UU79_9EURO</name>
<evidence type="ECO:0000313" key="1">
    <source>
        <dbReference type="EMBL" id="KAI2385272.1"/>
    </source>
</evidence>
<proteinExistence type="predicted"/>
<gene>
    <name evidence="1" type="ORF">LOY88_004223</name>
</gene>
<comment type="caution">
    <text evidence="1">The sequence shown here is derived from an EMBL/GenBank/DDBJ whole genome shotgun (WGS) entry which is preliminary data.</text>
</comment>